<organism evidence="7 8">
    <name type="scientific">Desulfurobacterium pacificum</name>
    <dbReference type="NCBI Taxonomy" id="240166"/>
    <lineage>
        <taxon>Bacteria</taxon>
        <taxon>Pseudomonadati</taxon>
        <taxon>Aquificota</taxon>
        <taxon>Aquificia</taxon>
        <taxon>Desulfurobacteriales</taxon>
        <taxon>Desulfurobacteriaceae</taxon>
        <taxon>Desulfurobacterium</taxon>
    </lineage>
</organism>
<evidence type="ECO:0000313" key="8">
    <source>
        <dbReference type="Proteomes" id="UP001157911"/>
    </source>
</evidence>
<sequence length="245" mass="26990">MEPILIVNDVRLTIDNKPILKGVNLIVEKGEIHSILGPNGAGKSTLASLIMGINGLKSPTEGEIIFKDTLINGKEIFERARLGLTLAWQEPARFEGITVEEYLKISGRNNPDLDVEECLELVGLDKSYLFRYVDDTLSGGERKRVELASVLAMKPDLAILDEPDSGIDFASMEDIAKMIRTMKERGTTVLMITHREEIAEISDRATLMCDGKVVQTGDPKAVGEKFKTMCVKCEVKNPQLVGGDE</sequence>
<gene>
    <name evidence="7" type="ORF">SAMN06265339_0272</name>
</gene>
<dbReference type="Gene3D" id="3.40.50.300">
    <property type="entry name" value="P-loop containing nucleotide triphosphate hydrolases"/>
    <property type="match status" value="1"/>
</dbReference>
<reference evidence="7 8" key="1">
    <citation type="submission" date="2017-05" db="EMBL/GenBank/DDBJ databases">
        <authorList>
            <person name="Varghese N."/>
            <person name="Submissions S."/>
        </authorList>
    </citation>
    <scope>NUCLEOTIDE SEQUENCE [LARGE SCALE GENOMIC DNA]</scope>
    <source>
        <strain evidence="7 8">DSM 15522</strain>
    </source>
</reference>
<evidence type="ECO:0000256" key="2">
    <source>
        <dbReference type="ARBA" id="ARBA00022448"/>
    </source>
</evidence>
<dbReference type="PROSITE" id="PS50893">
    <property type="entry name" value="ABC_TRANSPORTER_2"/>
    <property type="match status" value="1"/>
</dbReference>
<dbReference type="PANTHER" id="PTHR43820:SF4">
    <property type="entry name" value="HIGH-AFFINITY BRANCHED-CHAIN AMINO ACID TRANSPORT ATP-BINDING PROTEIN LIVF"/>
    <property type="match status" value="1"/>
</dbReference>
<dbReference type="SUPFAM" id="SSF52540">
    <property type="entry name" value="P-loop containing nucleoside triphosphate hydrolases"/>
    <property type="match status" value="1"/>
</dbReference>
<comment type="similarity">
    <text evidence="1">Belongs to the ABC transporter superfamily.</text>
</comment>
<evidence type="ECO:0000256" key="3">
    <source>
        <dbReference type="ARBA" id="ARBA00022741"/>
    </source>
</evidence>
<evidence type="ECO:0000256" key="1">
    <source>
        <dbReference type="ARBA" id="ARBA00005417"/>
    </source>
</evidence>
<dbReference type="InterPro" id="IPR017871">
    <property type="entry name" value="ABC_transporter-like_CS"/>
</dbReference>
<dbReference type="Pfam" id="PF00005">
    <property type="entry name" value="ABC_tran"/>
    <property type="match status" value="1"/>
</dbReference>
<dbReference type="EMBL" id="FXUB01000001">
    <property type="protein sequence ID" value="SMP05052.1"/>
    <property type="molecule type" value="Genomic_DNA"/>
</dbReference>
<dbReference type="SMART" id="SM00382">
    <property type="entry name" value="AAA"/>
    <property type="match status" value="1"/>
</dbReference>
<evidence type="ECO:0000259" key="6">
    <source>
        <dbReference type="PROSITE" id="PS50893"/>
    </source>
</evidence>
<keyword evidence="3" id="KW-0547">Nucleotide-binding</keyword>
<evidence type="ECO:0000313" key="7">
    <source>
        <dbReference type="EMBL" id="SMP05052.1"/>
    </source>
</evidence>
<dbReference type="InterPro" id="IPR052156">
    <property type="entry name" value="BCAA_Transport_ATP-bd_LivF"/>
</dbReference>
<dbReference type="Proteomes" id="UP001157911">
    <property type="component" value="Unassembled WGS sequence"/>
</dbReference>
<keyword evidence="8" id="KW-1185">Reference proteome</keyword>
<evidence type="ECO:0000256" key="4">
    <source>
        <dbReference type="ARBA" id="ARBA00022840"/>
    </source>
</evidence>
<feature type="domain" description="ABC transporter" evidence="6">
    <location>
        <begin position="5"/>
        <end position="235"/>
    </location>
</feature>
<keyword evidence="4" id="KW-0067">ATP-binding</keyword>
<dbReference type="InterPro" id="IPR003439">
    <property type="entry name" value="ABC_transporter-like_ATP-bd"/>
</dbReference>
<evidence type="ECO:0000256" key="5">
    <source>
        <dbReference type="ARBA" id="ARBA00022970"/>
    </source>
</evidence>
<proteinExistence type="inferred from homology"/>
<dbReference type="InterPro" id="IPR003593">
    <property type="entry name" value="AAA+_ATPase"/>
</dbReference>
<dbReference type="InterPro" id="IPR027417">
    <property type="entry name" value="P-loop_NTPase"/>
</dbReference>
<protein>
    <submittedName>
        <fullName evidence="7">Iron-regulated ABC transporter ATPase subunit SufC</fullName>
    </submittedName>
</protein>
<dbReference type="PROSITE" id="PS00211">
    <property type="entry name" value="ABC_TRANSPORTER_1"/>
    <property type="match status" value="1"/>
</dbReference>
<accession>A0ABY1NBA9</accession>
<keyword evidence="5" id="KW-0029">Amino-acid transport</keyword>
<comment type="caution">
    <text evidence="7">The sequence shown here is derived from an EMBL/GenBank/DDBJ whole genome shotgun (WGS) entry which is preliminary data.</text>
</comment>
<name>A0ABY1NBA9_9BACT</name>
<dbReference type="PANTHER" id="PTHR43820">
    <property type="entry name" value="HIGH-AFFINITY BRANCHED-CHAIN AMINO ACID TRANSPORT ATP-BINDING PROTEIN LIVF"/>
    <property type="match status" value="1"/>
</dbReference>
<dbReference type="RefSeq" id="WP_283399780.1">
    <property type="nucleotide sequence ID" value="NZ_FXUB01000001.1"/>
</dbReference>
<keyword evidence="2" id="KW-0813">Transport</keyword>